<keyword evidence="2" id="KW-0645">Protease</keyword>
<dbReference type="PROSITE" id="PS00136">
    <property type="entry name" value="SUBTILASE_ASP"/>
    <property type="match status" value="1"/>
</dbReference>
<dbReference type="GO" id="GO:0006508">
    <property type="term" value="P:proteolysis"/>
    <property type="evidence" value="ECO:0007669"/>
    <property type="project" value="UniProtKB-KW"/>
</dbReference>
<dbReference type="InterPro" id="IPR000209">
    <property type="entry name" value="Peptidase_S8/S53_dom"/>
</dbReference>
<evidence type="ECO:0000256" key="7">
    <source>
        <dbReference type="SAM" id="SignalP"/>
    </source>
</evidence>
<keyword evidence="7" id="KW-0732">Signal</keyword>
<comment type="similarity">
    <text evidence="1 5">Belongs to the peptidase S8 family.</text>
</comment>
<dbReference type="Gene3D" id="3.40.50.200">
    <property type="entry name" value="Peptidase S8/S53 domain"/>
    <property type="match status" value="1"/>
</dbReference>
<evidence type="ECO:0000256" key="4">
    <source>
        <dbReference type="ARBA" id="ARBA00022825"/>
    </source>
</evidence>
<feature type="domain" description="Peptidase S8/S53" evidence="8">
    <location>
        <begin position="179"/>
        <end position="444"/>
    </location>
</feature>
<accession>A0A5C3KIR9</accession>
<evidence type="ECO:0000313" key="9">
    <source>
        <dbReference type="EMBL" id="TFK19777.1"/>
    </source>
</evidence>
<feature type="compositionally biased region" description="Polar residues" evidence="6">
    <location>
        <begin position="473"/>
        <end position="486"/>
    </location>
</feature>
<protein>
    <submittedName>
        <fullName evidence="9">Subtilisin-like protein</fullName>
    </submittedName>
</protein>
<evidence type="ECO:0000259" key="8">
    <source>
        <dbReference type="Pfam" id="PF00082"/>
    </source>
</evidence>
<dbReference type="PANTHER" id="PTHR43806">
    <property type="entry name" value="PEPTIDASE S8"/>
    <property type="match status" value="1"/>
</dbReference>
<dbReference type="InterPro" id="IPR036852">
    <property type="entry name" value="Peptidase_S8/S53_dom_sf"/>
</dbReference>
<feature type="region of interest" description="Disordered" evidence="6">
    <location>
        <begin position="462"/>
        <end position="486"/>
    </location>
</feature>
<dbReference type="PROSITE" id="PS51892">
    <property type="entry name" value="SUBTILASE"/>
    <property type="match status" value="1"/>
</dbReference>
<evidence type="ECO:0000256" key="1">
    <source>
        <dbReference type="ARBA" id="ARBA00011073"/>
    </source>
</evidence>
<dbReference type="InterPro" id="IPR050131">
    <property type="entry name" value="Peptidase_S8_subtilisin-like"/>
</dbReference>
<dbReference type="GO" id="GO:0004252">
    <property type="term" value="F:serine-type endopeptidase activity"/>
    <property type="evidence" value="ECO:0007669"/>
    <property type="project" value="InterPro"/>
</dbReference>
<dbReference type="PANTHER" id="PTHR43806:SF11">
    <property type="entry name" value="CEREVISIN-RELATED"/>
    <property type="match status" value="1"/>
</dbReference>
<dbReference type="Proteomes" id="UP000307440">
    <property type="component" value="Unassembled WGS sequence"/>
</dbReference>
<dbReference type="GO" id="GO:0005615">
    <property type="term" value="C:extracellular space"/>
    <property type="evidence" value="ECO:0007669"/>
    <property type="project" value="TreeGrafter"/>
</dbReference>
<feature type="signal peptide" evidence="7">
    <location>
        <begin position="1"/>
        <end position="19"/>
    </location>
</feature>
<dbReference type="OrthoDB" id="19448at2759"/>
<feature type="chain" id="PRO_5022741546" evidence="7">
    <location>
        <begin position="20"/>
        <end position="486"/>
    </location>
</feature>
<evidence type="ECO:0000256" key="5">
    <source>
        <dbReference type="PROSITE-ProRule" id="PRU01240"/>
    </source>
</evidence>
<dbReference type="STRING" id="230819.A0A5C3KIR9"/>
<reference evidence="9 10" key="1">
    <citation type="journal article" date="2019" name="Nat. Ecol. Evol.">
        <title>Megaphylogeny resolves global patterns of mushroom evolution.</title>
        <authorList>
            <person name="Varga T."/>
            <person name="Krizsan K."/>
            <person name="Foldi C."/>
            <person name="Dima B."/>
            <person name="Sanchez-Garcia M."/>
            <person name="Sanchez-Ramirez S."/>
            <person name="Szollosi G.J."/>
            <person name="Szarkandi J.G."/>
            <person name="Papp V."/>
            <person name="Albert L."/>
            <person name="Andreopoulos W."/>
            <person name="Angelini C."/>
            <person name="Antonin V."/>
            <person name="Barry K.W."/>
            <person name="Bougher N.L."/>
            <person name="Buchanan P."/>
            <person name="Buyck B."/>
            <person name="Bense V."/>
            <person name="Catcheside P."/>
            <person name="Chovatia M."/>
            <person name="Cooper J."/>
            <person name="Damon W."/>
            <person name="Desjardin D."/>
            <person name="Finy P."/>
            <person name="Geml J."/>
            <person name="Haridas S."/>
            <person name="Hughes K."/>
            <person name="Justo A."/>
            <person name="Karasinski D."/>
            <person name="Kautmanova I."/>
            <person name="Kiss B."/>
            <person name="Kocsube S."/>
            <person name="Kotiranta H."/>
            <person name="LaButti K.M."/>
            <person name="Lechner B.E."/>
            <person name="Liimatainen K."/>
            <person name="Lipzen A."/>
            <person name="Lukacs Z."/>
            <person name="Mihaltcheva S."/>
            <person name="Morgado L.N."/>
            <person name="Niskanen T."/>
            <person name="Noordeloos M.E."/>
            <person name="Ohm R.A."/>
            <person name="Ortiz-Santana B."/>
            <person name="Ovrebo C."/>
            <person name="Racz N."/>
            <person name="Riley R."/>
            <person name="Savchenko A."/>
            <person name="Shiryaev A."/>
            <person name="Soop K."/>
            <person name="Spirin V."/>
            <person name="Szebenyi C."/>
            <person name="Tomsovsky M."/>
            <person name="Tulloss R.E."/>
            <person name="Uehling J."/>
            <person name="Grigoriev I.V."/>
            <person name="Vagvolgyi C."/>
            <person name="Papp T."/>
            <person name="Martin F.M."/>
            <person name="Miettinen O."/>
            <person name="Hibbett D.S."/>
            <person name="Nagy L.G."/>
        </authorList>
    </citation>
    <scope>NUCLEOTIDE SEQUENCE [LARGE SCALE GENOMIC DNA]</scope>
    <source>
        <strain evidence="9 10">CBS 121175</strain>
    </source>
</reference>
<comment type="caution">
    <text evidence="5">Lacks conserved residue(s) required for the propagation of feature annotation.</text>
</comment>
<dbReference type="SUPFAM" id="SSF52743">
    <property type="entry name" value="Subtilisin-like"/>
    <property type="match status" value="1"/>
</dbReference>
<proteinExistence type="inferred from homology"/>
<organism evidence="9 10">
    <name type="scientific">Coprinopsis marcescibilis</name>
    <name type="common">Agaric fungus</name>
    <name type="synonym">Psathyrella marcescibilis</name>
    <dbReference type="NCBI Taxonomy" id="230819"/>
    <lineage>
        <taxon>Eukaryota</taxon>
        <taxon>Fungi</taxon>
        <taxon>Dikarya</taxon>
        <taxon>Basidiomycota</taxon>
        <taxon>Agaricomycotina</taxon>
        <taxon>Agaricomycetes</taxon>
        <taxon>Agaricomycetidae</taxon>
        <taxon>Agaricales</taxon>
        <taxon>Agaricineae</taxon>
        <taxon>Psathyrellaceae</taxon>
        <taxon>Coprinopsis</taxon>
    </lineage>
</organism>
<keyword evidence="4" id="KW-0720">Serine protease</keyword>
<feature type="region of interest" description="Disordered" evidence="6">
    <location>
        <begin position="96"/>
        <end position="129"/>
    </location>
</feature>
<sequence length="486" mass="51258">MHLIKHFAALSLLLPSIVALPSTLHRLQSYNGATTGKYIVELKPGVSRKDFLHSLQLSADGLVEWDVINGFAATIDEEAMALLQSSNDVLSVAEDGHIINSQPSPSQRPVIPEEDRRQAQPVPGNGDDISAARKIITRTDGSWALGRVANGGRCDAYSSIGSSFHWVGVWTRYDNDTAGNGVDIYIVDSGIWENHVRVQNSSDPERQTHLPRKNDLRGRVRVGVNTYEPGKESSSPILAGTHAAVLIPVGILNQSSVAAGARWGFATNANVISVIVSYNDELDKRHGTVAQLISGLDWISKNVKPNRPSVVHISTRNSGYAASVPLDNAVENLVNAGIHVVVGAGDDGEDVAKSATPSPARVPSVITVGGTDILETVTLWSNYGAGVDIFAPGAGVAGAVNTIDSTYTTASSLVTGVVAHLLVKHGALSPAALKTVLVNTAAKNCLSKIRLLLLHGYTLGGKQESAPDPGKSGTVTTLMTSRHASV</sequence>
<evidence type="ECO:0000256" key="3">
    <source>
        <dbReference type="ARBA" id="ARBA00022801"/>
    </source>
</evidence>
<dbReference type="Pfam" id="PF00082">
    <property type="entry name" value="Peptidase_S8"/>
    <property type="match status" value="1"/>
</dbReference>
<keyword evidence="10" id="KW-1185">Reference proteome</keyword>
<gene>
    <name evidence="9" type="ORF">FA15DRAFT_723174</name>
</gene>
<dbReference type="AlphaFoldDB" id="A0A5C3KIR9"/>
<evidence type="ECO:0000256" key="6">
    <source>
        <dbReference type="SAM" id="MobiDB-lite"/>
    </source>
</evidence>
<evidence type="ECO:0000313" key="10">
    <source>
        <dbReference type="Proteomes" id="UP000307440"/>
    </source>
</evidence>
<dbReference type="EMBL" id="ML210325">
    <property type="protein sequence ID" value="TFK19777.1"/>
    <property type="molecule type" value="Genomic_DNA"/>
</dbReference>
<name>A0A5C3KIR9_COPMA</name>
<evidence type="ECO:0000256" key="2">
    <source>
        <dbReference type="ARBA" id="ARBA00022670"/>
    </source>
</evidence>
<dbReference type="InterPro" id="IPR023827">
    <property type="entry name" value="Peptidase_S8_Asp-AS"/>
</dbReference>
<keyword evidence="3" id="KW-0378">Hydrolase</keyword>